<dbReference type="EMBL" id="QKWP01000594">
    <property type="protein sequence ID" value="RIB17627.1"/>
    <property type="molecule type" value="Genomic_DNA"/>
</dbReference>
<feature type="transmembrane region" description="Helical" evidence="1">
    <location>
        <begin position="775"/>
        <end position="796"/>
    </location>
</feature>
<evidence type="ECO:0000256" key="1">
    <source>
        <dbReference type="SAM" id="Phobius"/>
    </source>
</evidence>
<name>A0A397V8G8_9GLOM</name>
<keyword evidence="1" id="KW-0472">Membrane</keyword>
<comment type="caution">
    <text evidence="2">The sequence shown here is derived from an EMBL/GenBank/DDBJ whole genome shotgun (WGS) entry which is preliminary data.</text>
</comment>
<dbReference type="STRING" id="44941.A0A397V8G8"/>
<feature type="transmembrane region" description="Helical" evidence="1">
    <location>
        <begin position="633"/>
        <end position="652"/>
    </location>
</feature>
<protein>
    <submittedName>
        <fullName evidence="2">Uncharacterized protein</fullName>
    </submittedName>
</protein>
<organism evidence="2 3">
    <name type="scientific">Gigaspora rosea</name>
    <dbReference type="NCBI Taxonomy" id="44941"/>
    <lineage>
        <taxon>Eukaryota</taxon>
        <taxon>Fungi</taxon>
        <taxon>Fungi incertae sedis</taxon>
        <taxon>Mucoromycota</taxon>
        <taxon>Glomeromycotina</taxon>
        <taxon>Glomeromycetes</taxon>
        <taxon>Diversisporales</taxon>
        <taxon>Gigasporaceae</taxon>
        <taxon>Gigaspora</taxon>
    </lineage>
</organism>
<dbReference type="AlphaFoldDB" id="A0A397V8G8"/>
<evidence type="ECO:0000313" key="3">
    <source>
        <dbReference type="Proteomes" id="UP000266673"/>
    </source>
</evidence>
<feature type="transmembrane region" description="Helical" evidence="1">
    <location>
        <begin position="604"/>
        <end position="621"/>
    </location>
</feature>
<sequence length="840" mass="93284">MVFHWNGSIIGNPIEFGSSYLAKDKSLWPNEFIVNNISPKKGFLRLSAINGIGTDPDSFKWSQFGYHENGSLYLLQSDTVSALKNQTILQVTAFATLDGGYALAYANTTRNKNFTTSNPLAAQFSADAAIYTIMLGYNQPTTPKSLILHQLTAPNLTFTQLYCSVDYVFIGHSCIAYASQEQFVPNVTTTVITTTTTPAGAAPTVVPITTTISTPSTTINSFYMRIRFLSSGSVLALDPIFPPNNGSLTNVRSLPLGGYAVINRTFFGQNINYTFDLYNESDSFANDYNFPLRPLTANLNGAFDILQNNTMLMALNETSTTSWRLLSINLPPLSPYKDNGFGNLHVSAAYPPKGFDNLTLNSNSISITYQDPIALSNGNLYIYQRTIDGNKTLRQVINTKSCNLNNSVCSVTDKVVKLNVLDCTFNDPNAQYYIEVDNGFVKSSIYNEPILGINQNTWTFNTTGGGESLKRAGTIKGSLRLTTDGTSHFETLNNADKDRFFDKLINELAILIPAEKGRLSSSGHYQKDTSDSTKTVIVLSISEAKSGGNQRISTEIESNLNLLIKNKEFTGISTEPTVKYLDETYGYQRFQSIKEVFESHKTKFILLFVAIVLFILIFLVARLRSPESENFCILTLGLTIFRFVTYVVFTFTDAPLVPNIFIPSVAFLVIPVAFNLALAFTILYSEKSDEYVVWFVQYGRVAVSFALASGANIDTLLILRARLMKIEMFNAPFSDRSLTTIFWGACVDVLLTEIPQFILQIIFLNSSVLFDVVPIFTAVASGLSVLASITSKIFFIRHKTYSPYLKHIEEKKRNTMTIDDIKVEKQTYDANEVVDPIDGK</sequence>
<gene>
    <name evidence="2" type="ORF">C2G38_2087843</name>
</gene>
<feature type="transmembrane region" description="Helical" evidence="1">
    <location>
        <begin position="697"/>
        <end position="719"/>
    </location>
</feature>
<keyword evidence="1" id="KW-0812">Transmembrane</keyword>
<evidence type="ECO:0000313" key="2">
    <source>
        <dbReference type="EMBL" id="RIB17627.1"/>
    </source>
</evidence>
<keyword evidence="3" id="KW-1185">Reference proteome</keyword>
<accession>A0A397V8G8</accession>
<dbReference type="Proteomes" id="UP000266673">
    <property type="component" value="Unassembled WGS sequence"/>
</dbReference>
<proteinExistence type="predicted"/>
<keyword evidence="1" id="KW-1133">Transmembrane helix</keyword>
<dbReference type="OrthoDB" id="2420894at2759"/>
<reference evidence="2 3" key="1">
    <citation type="submission" date="2018-06" db="EMBL/GenBank/DDBJ databases">
        <title>Comparative genomics reveals the genomic features of Rhizophagus irregularis, R. cerebriforme, R. diaphanum and Gigaspora rosea, and their symbiotic lifestyle signature.</title>
        <authorList>
            <person name="Morin E."/>
            <person name="San Clemente H."/>
            <person name="Chen E.C.H."/>
            <person name="De La Providencia I."/>
            <person name="Hainaut M."/>
            <person name="Kuo A."/>
            <person name="Kohler A."/>
            <person name="Murat C."/>
            <person name="Tang N."/>
            <person name="Roy S."/>
            <person name="Loubradou J."/>
            <person name="Henrissat B."/>
            <person name="Grigoriev I.V."/>
            <person name="Corradi N."/>
            <person name="Roux C."/>
            <person name="Martin F.M."/>
        </authorList>
    </citation>
    <scope>NUCLEOTIDE SEQUENCE [LARGE SCALE GENOMIC DNA]</scope>
    <source>
        <strain evidence="2 3">DAOM 194757</strain>
    </source>
</reference>
<feature type="transmembrane region" description="Helical" evidence="1">
    <location>
        <begin position="664"/>
        <end position="685"/>
    </location>
</feature>